<dbReference type="OrthoDB" id="439808at2759"/>
<dbReference type="EMBL" id="KV419396">
    <property type="protein sequence ID" value="KZS97927.1"/>
    <property type="molecule type" value="Genomic_DNA"/>
</dbReference>
<dbReference type="SMART" id="SM00360">
    <property type="entry name" value="RRM"/>
    <property type="match status" value="1"/>
</dbReference>
<gene>
    <name evidence="4" type="ORF">SISNIDRAFT_200927</name>
</gene>
<feature type="compositionally biased region" description="Basic and acidic residues" evidence="2">
    <location>
        <begin position="201"/>
        <end position="253"/>
    </location>
</feature>
<dbReference type="InterPro" id="IPR012677">
    <property type="entry name" value="Nucleotide-bd_a/b_plait_sf"/>
</dbReference>
<dbReference type="GO" id="GO:0003723">
    <property type="term" value="F:RNA binding"/>
    <property type="evidence" value="ECO:0007669"/>
    <property type="project" value="UniProtKB-UniRule"/>
</dbReference>
<dbReference type="AlphaFoldDB" id="A0A164ZPS1"/>
<evidence type="ECO:0000256" key="1">
    <source>
        <dbReference type="PROSITE-ProRule" id="PRU00176"/>
    </source>
</evidence>
<feature type="compositionally biased region" description="Pro residues" evidence="2">
    <location>
        <begin position="50"/>
        <end position="59"/>
    </location>
</feature>
<evidence type="ECO:0000256" key="2">
    <source>
        <dbReference type="SAM" id="MobiDB-lite"/>
    </source>
</evidence>
<organism evidence="4 5">
    <name type="scientific">Sistotremastrum niveocremeum HHB9708</name>
    <dbReference type="NCBI Taxonomy" id="1314777"/>
    <lineage>
        <taxon>Eukaryota</taxon>
        <taxon>Fungi</taxon>
        <taxon>Dikarya</taxon>
        <taxon>Basidiomycota</taxon>
        <taxon>Agaricomycotina</taxon>
        <taxon>Agaricomycetes</taxon>
        <taxon>Sistotremastrales</taxon>
        <taxon>Sistotremastraceae</taxon>
        <taxon>Sertulicium</taxon>
        <taxon>Sertulicium niveocremeum</taxon>
    </lineage>
</organism>
<dbReference type="InterPro" id="IPR050441">
    <property type="entry name" value="RBM"/>
</dbReference>
<feature type="domain" description="RRM" evidence="3">
    <location>
        <begin position="90"/>
        <end position="168"/>
    </location>
</feature>
<sequence length="274" mass="30900">MSFTEMSAQPVLDPYSDNTFPAQAPPAERDHDKEPPARRSRSRSRSPPRAGAPPTPGAPGPGYRSPYRRRSPPPPRKPSHAPVQAPNPSNVLGVFGLSIRTREQDLEDEFSRHGRVEKVTIVYDQRSERSRGFGFIRMATVDDAARCVTELNGIELNGRRIRVDYSVTDRPHAPTPGEYMGHRRAGYKDSYSGGGGGGGDRGGRDSRDYRDRDRDYRGGGRERGRYDRSDRDSYGRDWRDRRSPPPRRYSPDRRSRRSYSRSPPRGGGSPGRNY</sequence>
<dbReference type="InterPro" id="IPR000504">
    <property type="entry name" value="RRM_dom"/>
</dbReference>
<feature type="compositionally biased region" description="Basic and acidic residues" evidence="2">
    <location>
        <begin position="27"/>
        <end position="37"/>
    </location>
</feature>
<reference evidence="4 5" key="1">
    <citation type="journal article" date="2016" name="Mol. Biol. Evol.">
        <title>Comparative Genomics of Early-Diverging Mushroom-Forming Fungi Provides Insights into the Origins of Lignocellulose Decay Capabilities.</title>
        <authorList>
            <person name="Nagy L.G."/>
            <person name="Riley R."/>
            <person name="Tritt A."/>
            <person name="Adam C."/>
            <person name="Daum C."/>
            <person name="Floudas D."/>
            <person name="Sun H."/>
            <person name="Yadav J.S."/>
            <person name="Pangilinan J."/>
            <person name="Larsson K.H."/>
            <person name="Matsuura K."/>
            <person name="Barry K."/>
            <person name="Labutti K."/>
            <person name="Kuo R."/>
            <person name="Ohm R.A."/>
            <person name="Bhattacharya S.S."/>
            <person name="Shirouzu T."/>
            <person name="Yoshinaga Y."/>
            <person name="Martin F.M."/>
            <person name="Grigoriev I.V."/>
            <person name="Hibbett D.S."/>
        </authorList>
    </citation>
    <scope>NUCLEOTIDE SEQUENCE [LARGE SCALE GENOMIC DNA]</scope>
    <source>
        <strain evidence="4 5">HHB9708</strain>
    </source>
</reference>
<accession>A0A164ZPS1</accession>
<feature type="compositionally biased region" description="Gly residues" evidence="2">
    <location>
        <begin position="265"/>
        <end position="274"/>
    </location>
</feature>
<dbReference type="Gene3D" id="3.30.70.330">
    <property type="match status" value="1"/>
</dbReference>
<protein>
    <submittedName>
        <fullName evidence="4">RNA-binding domain-containing protein</fullName>
    </submittedName>
</protein>
<dbReference type="CDD" id="cd12363">
    <property type="entry name" value="RRM_TRA2"/>
    <property type="match status" value="1"/>
</dbReference>
<dbReference type="PROSITE" id="PS50102">
    <property type="entry name" value="RRM"/>
    <property type="match status" value="1"/>
</dbReference>
<proteinExistence type="predicted"/>
<dbReference type="SUPFAM" id="SSF54928">
    <property type="entry name" value="RNA-binding domain, RBD"/>
    <property type="match status" value="1"/>
</dbReference>
<dbReference type="PANTHER" id="PTHR48034">
    <property type="entry name" value="TRANSFORMER-2 SEX-DETERMINING PROTEIN-RELATED"/>
    <property type="match status" value="1"/>
</dbReference>
<dbReference type="Pfam" id="PF00076">
    <property type="entry name" value="RRM_1"/>
    <property type="match status" value="1"/>
</dbReference>
<evidence type="ECO:0000313" key="5">
    <source>
        <dbReference type="Proteomes" id="UP000076722"/>
    </source>
</evidence>
<feature type="region of interest" description="Disordered" evidence="2">
    <location>
        <begin position="167"/>
        <end position="274"/>
    </location>
</feature>
<dbReference type="Proteomes" id="UP000076722">
    <property type="component" value="Unassembled WGS sequence"/>
</dbReference>
<feature type="region of interest" description="Disordered" evidence="2">
    <location>
        <begin position="1"/>
        <end position="90"/>
    </location>
</feature>
<evidence type="ECO:0000313" key="4">
    <source>
        <dbReference type="EMBL" id="KZS97927.1"/>
    </source>
</evidence>
<dbReference type="STRING" id="1314777.A0A164ZPS1"/>
<evidence type="ECO:0000259" key="3">
    <source>
        <dbReference type="PROSITE" id="PS50102"/>
    </source>
</evidence>
<keyword evidence="1" id="KW-0694">RNA-binding</keyword>
<dbReference type="InterPro" id="IPR035979">
    <property type="entry name" value="RBD_domain_sf"/>
</dbReference>
<name>A0A164ZPS1_9AGAM</name>
<keyword evidence="5" id="KW-1185">Reference proteome</keyword>